<evidence type="ECO:0000256" key="2">
    <source>
        <dbReference type="ARBA" id="ARBA00009747"/>
    </source>
</evidence>
<keyword evidence="5" id="KW-0479">Metal-binding</keyword>
<reference evidence="10" key="1">
    <citation type="submission" date="2020-06" db="EMBL/GenBank/DDBJ databases">
        <authorList>
            <consortium name="Plant Systems Biology data submission"/>
        </authorList>
    </citation>
    <scope>NUCLEOTIDE SEQUENCE</scope>
    <source>
        <strain evidence="10">D6</strain>
    </source>
</reference>
<sequence length="752" mass="84744">MEKIPVIKSDVIDDTADEKSLPKPLNANDHFLILAMLSRLIRPVHSSSRVQATVLGGEKRLFSVSKTTGMRLLHPQRWLAASAIPLLSLTMFSAPQPTLCLQNPFAGANRSIVSKSVKPNLDPDSPDKAGPLKDIVLDNAWPRMLTPETEINLLKSQSHESLSPKLDDNRTKRPVYNGHYVLVKPTGIPNPRLVLYSQDVAENLLQLTEEQSNSEEFVKFVSGNLVLGETWATPYALSIMGNKYYNNCPYGTGDGYGDGRAISIAEFNGQELQLKGGGRTPFARGADGRAVLRSSIREFLASEAMHWLGVPTTRALSLVVSEEGETVNRPWYSNDATMQVPTMDDPRLATYSDEQKREIIQRLRNQKSDPNKMITEPCAITCRVASSFTRVGHIDLFARRAEKKSMENAEKTDSRYDTSTMEWKELEDMIWHACYREYKEDAYDPYFEDKDIVSAATVLLEKSAEKLATMVAHWLRVGFAQGNFNADNCLVGGKTMDYGPFGFVDEYTPLFAKWTGSGEHFGFLNQPNAGFANYNVLASSVVPVIAAAKGEENPDVIGQPIMERAQGVFRAKTDEAFRVKLGFDKDADVGDDVWMSLEPLLRKSRVDWTVFWRQLTYVARDYTLESTDYKAMMDTLEDDNSDSCPFYEPLTSELRSEWIAWIEQWREALRAADVECKDLYEAMRQVNPKYVLREWMLVEAYSKAGLGDESTLQELYELIQAPYEEGSDDQIKKYYRRTPERALTAGGTAFMS</sequence>
<evidence type="ECO:0000313" key="11">
    <source>
        <dbReference type="Proteomes" id="UP001153069"/>
    </source>
</evidence>
<dbReference type="EMBL" id="CAICTM010001060">
    <property type="protein sequence ID" value="CAB9519967.1"/>
    <property type="molecule type" value="Genomic_DNA"/>
</dbReference>
<dbReference type="GO" id="GO:0070733">
    <property type="term" value="F:AMPylase activity"/>
    <property type="evidence" value="ECO:0007669"/>
    <property type="project" value="TreeGrafter"/>
</dbReference>
<dbReference type="GO" id="GO:0046872">
    <property type="term" value="F:metal ion binding"/>
    <property type="evidence" value="ECO:0007669"/>
    <property type="project" value="UniProtKB-KW"/>
</dbReference>
<organism evidence="10 11">
    <name type="scientific">Seminavis robusta</name>
    <dbReference type="NCBI Taxonomy" id="568900"/>
    <lineage>
        <taxon>Eukaryota</taxon>
        <taxon>Sar</taxon>
        <taxon>Stramenopiles</taxon>
        <taxon>Ochrophyta</taxon>
        <taxon>Bacillariophyta</taxon>
        <taxon>Bacillariophyceae</taxon>
        <taxon>Bacillariophycidae</taxon>
        <taxon>Naviculales</taxon>
        <taxon>Naviculaceae</taxon>
        <taxon>Seminavis</taxon>
    </lineage>
</organism>
<evidence type="ECO:0000256" key="1">
    <source>
        <dbReference type="ARBA" id="ARBA00001946"/>
    </source>
</evidence>
<evidence type="ECO:0000256" key="3">
    <source>
        <dbReference type="ARBA" id="ARBA00022679"/>
    </source>
</evidence>
<evidence type="ECO:0000256" key="8">
    <source>
        <dbReference type="ARBA" id="ARBA00022842"/>
    </source>
</evidence>
<dbReference type="GO" id="GO:0005739">
    <property type="term" value="C:mitochondrion"/>
    <property type="evidence" value="ECO:0007669"/>
    <property type="project" value="TreeGrafter"/>
</dbReference>
<keyword evidence="4" id="KW-0548">Nucleotidyltransferase</keyword>
<dbReference type="OrthoDB" id="10254721at2759"/>
<keyword evidence="11" id="KW-1185">Reference proteome</keyword>
<keyword evidence="7" id="KW-0067">ATP-binding</keyword>
<protein>
    <recommendedName>
        <fullName evidence="9">Selenoprotein O</fullName>
    </recommendedName>
</protein>
<evidence type="ECO:0000256" key="7">
    <source>
        <dbReference type="ARBA" id="ARBA00022840"/>
    </source>
</evidence>
<dbReference type="PANTHER" id="PTHR32057:SF14">
    <property type="entry name" value="PROTEIN ADENYLYLTRANSFERASE SELO, MITOCHONDRIAL"/>
    <property type="match status" value="1"/>
</dbReference>
<dbReference type="InterPro" id="IPR003846">
    <property type="entry name" value="SelO"/>
</dbReference>
<evidence type="ECO:0000313" key="10">
    <source>
        <dbReference type="EMBL" id="CAB9519967.1"/>
    </source>
</evidence>
<evidence type="ECO:0000256" key="6">
    <source>
        <dbReference type="ARBA" id="ARBA00022741"/>
    </source>
</evidence>
<dbReference type="GO" id="GO:0005524">
    <property type="term" value="F:ATP binding"/>
    <property type="evidence" value="ECO:0007669"/>
    <property type="project" value="UniProtKB-KW"/>
</dbReference>
<evidence type="ECO:0000256" key="4">
    <source>
        <dbReference type="ARBA" id="ARBA00022695"/>
    </source>
</evidence>
<evidence type="ECO:0000256" key="9">
    <source>
        <dbReference type="ARBA" id="ARBA00031547"/>
    </source>
</evidence>
<accession>A0A9N8EEF7</accession>
<evidence type="ECO:0000256" key="5">
    <source>
        <dbReference type="ARBA" id="ARBA00022723"/>
    </source>
</evidence>
<name>A0A9N8EEF7_9STRA</name>
<proteinExistence type="inferred from homology"/>
<keyword evidence="8" id="KW-0460">Magnesium</keyword>
<dbReference type="Proteomes" id="UP001153069">
    <property type="component" value="Unassembled WGS sequence"/>
</dbReference>
<keyword evidence="6" id="KW-0547">Nucleotide-binding</keyword>
<gene>
    <name evidence="10" type="ORF">SEMRO_1062_G236890.1</name>
</gene>
<comment type="cofactor">
    <cofactor evidence="1">
        <name>Mg(2+)</name>
        <dbReference type="ChEBI" id="CHEBI:18420"/>
    </cofactor>
</comment>
<comment type="similarity">
    <text evidence="2">Belongs to the SELO family.</text>
</comment>
<dbReference type="Pfam" id="PF02696">
    <property type="entry name" value="SelO"/>
    <property type="match status" value="2"/>
</dbReference>
<dbReference type="AlphaFoldDB" id="A0A9N8EEF7"/>
<keyword evidence="3" id="KW-0808">Transferase</keyword>
<dbReference type="PANTHER" id="PTHR32057">
    <property type="entry name" value="PROTEIN ADENYLYLTRANSFERASE SELO, MITOCHONDRIAL"/>
    <property type="match status" value="1"/>
</dbReference>
<comment type="caution">
    <text evidence="10">The sequence shown here is derived from an EMBL/GenBank/DDBJ whole genome shotgun (WGS) entry which is preliminary data.</text>
</comment>